<keyword evidence="1" id="KW-0732">Signal</keyword>
<feature type="signal peptide" evidence="1">
    <location>
        <begin position="1"/>
        <end position="22"/>
    </location>
</feature>
<comment type="caution">
    <text evidence="2">The sequence shown here is derived from an EMBL/GenBank/DDBJ whole genome shotgun (WGS) entry which is preliminary data.</text>
</comment>
<dbReference type="RefSeq" id="WP_129005371.1">
    <property type="nucleotide sequence ID" value="NZ_SDHZ01000003.1"/>
</dbReference>
<accession>A0A4Q1D2G3</accession>
<dbReference type="AlphaFoldDB" id="A0A4Q1D2G3"/>
<dbReference type="Proteomes" id="UP000290545">
    <property type="component" value="Unassembled WGS sequence"/>
</dbReference>
<evidence type="ECO:0008006" key="4">
    <source>
        <dbReference type="Google" id="ProtNLM"/>
    </source>
</evidence>
<dbReference type="PROSITE" id="PS51257">
    <property type="entry name" value="PROKAR_LIPOPROTEIN"/>
    <property type="match status" value="1"/>
</dbReference>
<dbReference type="EMBL" id="SDHZ01000003">
    <property type="protein sequence ID" value="RXK81974.1"/>
    <property type="molecule type" value="Genomic_DNA"/>
</dbReference>
<feature type="chain" id="PRO_5020749750" description="YtkA-like domain-containing protein" evidence="1">
    <location>
        <begin position="23"/>
        <end position="283"/>
    </location>
</feature>
<proteinExistence type="predicted"/>
<dbReference type="OrthoDB" id="1065544at2"/>
<gene>
    <name evidence="2" type="ORF">ESB13_19535</name>
</gene>
<name>A0A4Q1D2G3_9BACT</name>
<organism evidence="2 3">
    <name type="scientific">Filimonas effusa</name>
    <dbReference type="NCBI Taxonomy" id="2508721"/>
    <lineage>
        <taxon>Bacteria</taxon>
        <taxon>Pseudomonadati</taxon>
        <taxon>Bacteroidota</taxon>
        <taxon>Chitinophagia</taxon>
        <taxon>Chitinophagales</taxon>
        <taxon>Chitinophagaceae</taxon>
        <taxon>Filimonas</taxon>
    </lineage>
</organism>
<sequence length="283" mass="31250">MQLKNKITYPLLALFVSLFALSCSKDSSTPDTNETADLQQVITLSNDTHELELYTANGSFYSGYNEIFLRIKNKDGSFVNNASVTWVPTMQMASMRHSCPYSAVAKTSNTHSLYGGSIIFQMASNDAEHWELAISYTIDGQPYTALGRIMVREATKRTINVFRGTDNVNYILALVAPAKPQVAQNVMSAVLYKAEGMSGYTVVNNFKVKIDPRMPGMNNHSSPNNRDLVQAAAGGLYEGLLSLTMTGYWKINLQLEDASGNVLKGEKVTEANESSSIYFEIEF</sequence>
<protein>
    <recommendedName>
        <fullName evidence="4">YtkA-like domain-containing protein</fullName>
    </recommendedName>
</protein>
<evidence type="ECO:0000313" key="3">
    <source>
        <dbReference type="Proteomes" id="UP000290545"/>
    </source>
</evidence>
<evidence type="ECO:0000256" key="1">
    <source>
        <dbReference type="SAM" id="SignalP"/>
    </source>
</evidence>
<reference evidence="2 3" key="1">
    <citation type="submission" date="2019-01" db="EMBL/GenBank/DDBJ databases">
        <title>Filimonas sp. strain TTM-71.</title>
        <authorList>
            <person name="Chen W.-M."/>
        </authorList>
    </citation>
    <scope>NUCLEOTIDE SEQUENCE [LARGE SCALE GENOMIC DNA]</scope>
    <source>
        <strain evidence="2 3">TTM-71</strain>
    </source>
</reference>
<evidence type="ECO:0000313" key="2">
    <source>
        <dbReference type="EMBL" id="RXK81974.1"/>
    </source>
</evidence>
<keyword evidence="3" id="KW-1185">Reference proteome</keyword>